<dbReference type="Gene3D" id="1.10.10.10">
    <property type="entry name" value="Winged helix-like DNA-binding domain superfamily/Winged helix DNA-binding domain"/>
    <property type="match status" value="1"/>
</dbReference>
<evidence type="ECO:0000259" key="1">
    <source>
        <dbReference type="SMART" id="SM00347"/>
    </source>
</evidence>
<protein>
    <submittedName>
        <fullName evidence="2">MarR family transcriptional regulator</fullName>
    </submittedName>
</protein>
<dbReference type="Pfam" id="PF12802">
    <property type="entry name" value="MarR_2"/>
    <property type="match status" value="1"/>
</dbReference>
<dbReference type="InterPro" id="IPR039422">
    <property type="entry name" value="MarR/SlyA-like"/>
</dbReference>
<comment type="caution">
    <text evidence="2">The sequence shown here is derived from an EMBL/GenBank/DDBJ whole genome shotgun (WGS) entry which is preliminary data.</text>
</comment>
<dbReference type="InterPro" id="IPR036388">
    <property type="entry name" value="WH-like_DNA-bd_sf"/>
</dbReference>
<name>A0A4R8W8A0_9MICO</name>
<dbReference type="InterPro" id="IPR036390">
    <property type="entry name" value="WH_DNA-bd_sf"/>
</dbReference>
<accession>A0A4R8W8A0</accession>
<dbReference type="AlphaFoldDB" id="A0A4R8W8A0"/>
<dbReference type="InterPro" id="IPR000835">
    <property type="entry name" value="HTH_MarR-typ"/>
</dbReference>
<organism evidence="2 3">
    <name type="scientific">Cryobacterium mannosilyticum</name>
    <dbReference type="NCBI Taxonomy" id="1259190"/>
    <lineage>
        <taxon>Bacteria</taxon>
        <taxon>Bacillati</taxon>
        <taxon>Actinomycetota</taxon>
        <taxon>Actinomycetes</taxon>
        <taxon>Micrococcales</taxon>
        <taxon>Microbacteriaceae</taxon>
        <taxon>Cryobacterium</taxon>
    </lineage>
</organism>
<dbReference type="PANTHER" id="PTHR33164:SF43">
    <property type="entry name" value="HTH-TYPE TRANSCRIPTIONAL REPRESSOR YETL"/>
    <property type="match status" value="1"/>
</dbReference>
<dbReference type="SUPFAM" id="SSF46785">
    <property type="entry name" value="Winged helix' DNA-binding domain"/>
    <property type="match status" value="1"/>
</dbReference>
<dbReference type="GO" id="GO:0003700">
    <property type="term" value="F:DNA-binding transcription factor activity"/>
    <property type="evidence" value="ECO:0007669"/>
    <property type="project" value="InterPro"/>
</dbReference>
<dbReference type="PANTHER" id="PTHR33164">
    <property type="entry name" value="TRANSCRIPTIONAL REGULATOR, MARR FAMILY"/>
    <property type="match status" value="1"/>
</dbReference>
<keyword evidence="3" id="KW-1185">Reference proteome</keyword>
<dbReference type="EMBL" id="SOFM01000036">
    <property type="protein sequence ID" value="TFC02129.1"/>
    <property type="molecule type" value="Genomic_DNA"/>
</dbReference>
<gene>
    <name evidence="2" type="ORF">E3O32_12050</name>
</gene>
<evidence type="ECO:0000313" key="3">
    <source>
        <dbReference type="Proteomes" id="UP000297643"/>
    </source>
</evidence>
<proteinExistence type="predicted"/>
<evidence type="ECO:0000313" key="2">
    <source>
        <dbReference type="EMBL" id="TFC02129.1"/>
    </source>
</evidence>
<dbReference type="Proteomes" id="UP000297643">
    <property type="component" value="Unassembled WGS sequence"/>
</dbReference>
<feature type="domain" description="HTH marR-type" evidence="1">
    <location>
        <begin position="11"/>
        <end position="111"/>
    </location>
</feature>
<dbReference type="PRINTS" id="PR00598">
    <property type="entry name" value="HTHMARR"/>
</dbReference>
<dbReference type="SMART" id="SM00347">
    <property type="entry name" value="HTH_MARR"/>
    <property type="match status" value="1"/>
</dbReference>
<sequence length="143" mass="15075">MVTLSRDFERHVGAALTVNQTDLSAMEHLMVSGSLTPSELSRRLDISTAATTLVVDRLVTLGHAQRHPHASDRRKVVVVPAAASVAKAVDELMPVIGGVASLTQELSPEERVVIEAFLTRVVGVYESALAPDRALDAGGPSAA</sequence>
<reference evidence="2 3" key="1">
    <citation type="submission" date="2019-03" db="EMBL/GenBank/DDBJ databases">
        <title>Genomics of glacier-inhabiting Cryobacterium strains.</title>
        <authorList>
            <person name="Liu Q."/>
            <person name="Xin Y.-H."/>
        </authorList>
    </citation>
    <scope>NUCLEOTIDE SEQUENCE [LARGE SCALE GENOMIC DNA]</scope>
    <source>
        <strain evidence="2 3">RHLT2-21</strain>
    </source>
</reference>
<dbReference type="GO" id="GO:0006950">
    <property type="term" value="P:response to stress"/>
    <property type="evidence" value="ECO:0007669"/>
    <property type="project" value="TreeGrafter"/>
</dbReference>